<reference evidence="2" key="1">
    <citation type="submission" date="2020-04" db="EMBL/GenBank/DDBJ databases">
        <authorList>
            <person name="Chiriac C."/>
            <person name="Salcher M."/>
            <person name="Ghai R."/>
            <person name="Kavagutti S V."/>
        </authorList>
    </citation>
    <scope>NUCLEOTIDE SEQUENCE</scope>
</reference>
<evidence type="ECO:0000313" key="2">
    <source>
        <dbReference type="EMBL" id="CAB4143156.1"/>
    </source>
</evidence>
<proteinExistence type="predicted"/>
<feature type="compositionally biased region" description="Basic and acidic residues" evidence="1">
    <location>
        <begin position="135"/>
        <end position="144"/>
    </location>
</feature>
<protein>
    <submittedName>
        <fullName evidence="2">Uncharacterized protein</fullName>
    </submittedName>
</protein>
<dbReference type="EMBL" id="LR796420">
    <property type="protein sequence ID" value="CAB4143156.1"/>
    <property type="molecule type" value="Genomic_DNA"/>
</dbReference>
<sequence>MKGLLNEIKAMNKIAGTQLTKEQEIAIIKERLEQLNEAGGAAAALLRRNNRKKRERFVKFQKKHRQGKSDWYKEKITNPETGKQILVKTALGYDKTSPVYLAAIKASKSHGLNHIYNAHFTPKGTLRQKGSRTKTNSDKSKEQPTQKPNIFSKMKNFFGL</sequence>
<organism evidence="2">
    <name type="scientific">uncultured Caudovirales phage</name>
    <dbReference type="NCBI Taxonomy" id="2100421"/>
    <lineage>
        <taxon>Viruses</taxon>
        <taxon>Duplodnaviria</taxon>
        <taxon>Heunggongvirae</taxon>
        <taxon>Uroviricota</taxon>
        <taxon>Caudoviricetes</taxon>
        <taxon>Peduoviridae</taxon>
        <taxon>Maltschvirus</taxon>
        <taxon>Maltschvirus maltsch</taxon>
    </lineage>
</organism>
<name>A0A6J5MDV7_9CAUD</name>
<feature type="region of interest" description="Disordered" evidence="1">
    <location>
        <begin position="121"/>
        <end position="151"/>
    </location>
</feature>
<evidence type="ECO:0000256" key="1">
    <source>
        <dbReference type="SAM" id="MobiDB-lite"/>
    </source>
</evidence>
<accession>A0A6J5MDV7</accession>
<gene>
    <name evidence="2" type="ORF">UFOVP449_126</name>
</gene>